<evidence type="ECO:0000313" key="2">
    <source>
        <dbReference type="EMBL" id="RXK12048.1"/>
    </source>
</evidence>
<dbReference type="AlphaFoldDB" id="A0AAX2ABJ7"/>
<evidence type="ECO:0000313" key="3">
    <source>
        <dbReference type="Proteomes" id="UP000290092"/>
    </source>
</evidence>
<dbReference type="PANTHER" id="PTHR34227:SF1">
    <property type="entry name" value="DIMETHYL SULFOXIDE REDUCTASE CHAPERONE-RELATED"/>
    <property type="match status" value="1"/>
</dbReference>
<dbReference type="EMBL" id="NXID01000094">
    <property type="protein sequence ID" value="RXK12048.1"/>
    <property type="molecule type" value="Genomic_DNA"/>
</dbReference>
<gene>
    <name evidence="2" type="ORF">CP985_14640</name>
</gene>
<dbReference type="InterPro" id="IPR020945">
    <property type="entry name" value="DMSO/NO3_reduct_chaperone"/>
</dbReference>
<evidence type="ECO:0008006" key="4">
    <source>
        <dbReference type="Google" id="ProtNLM"/>
    </source>
</evidence>
<keyword evidence="3" id="KW-1185">Reference proteome</keyword>
<evidence type="ECO:0000256" key="1">
    <source>
        <dbReference type="ARBA" id="ARBA00023186"/>
    </source>
</evidence>
<reference evidence="2 3" key="1">
    <citation type="submission" date="2017-09" db="EMBL/GenBank/DDBJ databases">
        <title>Genomics of the genus Arcobacter.</title>
        <authorList>
            <person name="Perez-Cataluna A."/>
            <person name="Figueras M.J."/>
            <person name="Salas-Masso N."/>
        </authorList>
    </citation>
    <scope>NUCLEOTIDE SEQUENCE [LARGE SCALE GENOMIC DNA]</scope>
    <source>
        <strain evidence="2 3">CECT 7386</strain>
    </source>
</reference>
<dbReference type="SUPFAM" id="SSF89155">
    <property type="entry name" value="TorD-like"/>
    <property type="match status" value="1"/>
</dbReference>
<dbReference type="PANTHER" id="PTHR34227">
    <property type="entry name" value="CHAPERONE PROTEIN YCDY"/>
    <property type="match status" value="1"/>
</dbReference>
<protein>
    <recommendedName>
        <fullName evidence="4">Formate dehydrogenase-specific chaperone</fullName>
    </recommendedName>
</protein>
<organism evidence="2 3">
    <name type="scientific">Malaciobacter mytili LMG 24559</name>
    <dbReference type="NCBI Taxonomy" id="1032238"/>
    <lineage>
        <taxon>Bacteria</taxon>
        <taxon>Pseudomonadati</taxon>
        <taxon>Campylobacterota</taxon>
        <taxon>Epsilonproteobacteria</taxon>
        <taxon>Campylobacterales</taxon>
        <taxon>Arcobacteraceae</taxon>
        <taxon>Malaciobacter</taxon>
    </lineage>
</organism>
<dbReference type="KEGG" id="amyt:AMYT_1118"/>
<dbReference type="RefSeq" id="WP_114841567.1">
    <property type="nucleotide sequence ID" value="NZ_CP031219.1"/>
</dbReference>
<comment type="caution">
    <text evidence="2">The sequence shown here is derived from an EMBL/GenBank/DDBJ whole genome shotgun (WGS) entry which is preliminary data.</text>
</comment>
<name>A0AAX2ABJ7_9BACT</name>
<dbReference type="Gene3D" id="1.10.3480.10">
    <property type="entry name" value="TorD-like"/>
    <property type="match status" value="1"/>
</dbReference>
<dbReference type="InterPro" id="IPR036411">
    <property type="entry name" value="TorD-like_sf"/>
</dbReference>
<accession>A0AAX2ABJ7</accession>
<dbReference type="InterPro" id="IPR050289">
    <property type="entry name" value="TorD/DmsD_chaperones"/>
</dbReference>
<keyword evidence="1" id="KW-0143">Chaperone</keyword>
<dbReference type="Proteomes" id="UP000290092">
    <property type="component" value="Unassembled WGS sequence"/>
</dbReference>
<dbReference type="Pfam" id="PF02613">
    <property type="entry name" value="Nitrate_red_del"/>
    <property type="match status" value="1"/>
</dbReference>
<proteinExistence type="predicted"/>
<sequence length="252" mass="29551">MKEQEVNKARAVYYKIFSNFFVYTPDINKYFQLLNLIELVKNNSLDEYSAQAFENILKKLQKDSNIVLLKEYDDIFHNPQTTQIRTTASYYDEKVESGKKRVQMLDFLAKTKIRRDEKRFSEYEDSIGFILTVLSELAFLVSEGEEQYKTLQHCMFSDILNEFVDELSKAIYEHEKADIYKDVIVALLSFMEFERLYFGISRAKPKEVIKEEVCEEVISKEELERRARNKAAKAAGAKVQEDVFIASSNEEI</sequence>